<dbReference type="GO" id="GO:0004519">
    <property type="term" value="F:endonuclease activity"/>
    <property type="evidence" value="ECO:0007669"/>
    <property type="project" value="UniProtKB-KW"/>
</dbReference>
<proteinExistence type="predicted"/>
<dbReference type="VEuPathDB" id="TrichDB:TRFO_33455"/>
<dbReference type="AlphaFoldDB" id="A0A1J4JMS1"/>
<evidence type="ECO:0000259" key="1">
    <source>
        <dbReference type="SMART" id="SM00128"/>
    </source>
</evidence>
<comment type="caution">
    <text evidence="2">The sequence shown here is derived from an EMBL/GenBank/DDBJ whole genome shotgun (WGS) entry which is preliminary data.</text>
</comment>
<keyword evidence="3" id="KW-1185">Reference proteome</keyword>
<dbReference type="Pfam" id="PF22669">
    <property type="entry name" value="Exo_endo_phos2"/>
    <property type="match status" value="1"/>
</dbReference>
<dbReference type="OrthoDB" id="62798at2759"/>
<dbReference type="GO" id="GO:0004439">
    <property type="term" value="F:phosphatidylinositol-4,5-bisphosphate 5-phosphatase activity"/>
    <property type="evidence" value="ECO:0007669"/>
    <property type="project" value="TreeGrafter"/>
</dbReference>
<dbReference type="RefSeq" id="XP_068353130.1">
    <property type="nucleotide sequence ID" value="XM_068509087.1"/>
</dbReference>
<feature type="domain" description="Inositol polyphosphate-related phosphatase" evidence="1">
    <location>
        <begin position="176"/>
        <end position="514"/>
    </location>
</feature>
<dbReference type="EMBL" id="MLAK01000977">
    <property type="protein sequence ID" value="OHS99993.1"/>
    <property type="molecule type" value="Genomic_DNA"/>
</dbReference>
<accession>A0A1J4JMS1</accession>
<protein>
    <submittedName>
        <fullName evidence="2">Endonuclease/Exonuclease/phosphatase family protein</fullName>
    </submittedName>
</protein>
<dbReference type="GO" id="GO:0004527">
    <property type="term" value="F:exonuclease activity"/>
    <property type="evidence" value="ECO:0007669"/>
    <property type="project" value="UniProtKB-KW"/>
</dbReference>
<keyword evidence="2" id="KW-0378">Hydrolase</keyword>
<reference evidence="2" key="1">
    <citation type="submission" date="2016-10" db="EMBL/GenBank/DDBJ databases">
        <authorList>
            <person name="Benchimol M."/>
            <person name="Almeida L.G."/>
            <person name="Vasconcelos A.T."/>
            <person name="Perreira-Neves A."/>
            <person name="Rosa I.A."/>
            <person name="Tasca T."/>
            <person name="Bogo M.R."/>
            <person name="de Souza W."/>
        </authorList>
    </citation>
    <scope>NUCLEOTIDE SEQUENCE [LARGE SCALE GENOMIC DNA]</scope>
    <source>
        <strain evidence="2">K</strain>
    </source>
</reference>
<dbReference type="GeneID" id="94843791"/>
<keyword evidence="2" id="KW-0255">Endonuclease</keyword>
<organism evidence="2 3">
    <name type="scientific">Tritrichomonas foetus</name>
    <dbReference type="NCBI Taxonomy" id="1144522"/>
    <lineage>
        <taxon>Eukaryota</taxon>
        <taxon>Metamonada</taxon>
        <taxon>Parabasalia</taxon>
        <taxon>Tritrichomonadida</taxon>
        <taxon>Tritrichomonadidae</taxon>
        <taxon>Tritrichomonas</taxon>
    </lineage>
</organism>
<dbReference type="InterPro" id="IPR013783">
    <property type="entry name" value="Ig-like_fold"/>
</dbReference>
<dbReference type="PANTHER" id="PTHR11200:SF300">
    <property type="entry name" value="TYPE II INOSITOL 1,4,5-TRISPHOSPHATE 5-PHOSPHATASE"/>
    <property type="match status" value="1"/>
</dbReference>
<evidence type="ECO:0000313" key="2">
    <source>
        <dbReference type="EMBL" id="OHS99993.1"/>
    </source>
</evidence>
<name>A0A1J4JMS1_9EUKA</name>
<dbReference type="SMART" id="SM00128">
    <property type="entry name" value="IPPc"/>
    <property type="match status" value="1"/>
</dbReference>
<dbReference type="Gene3D" id="3.60.10.10">
    <property type="entry name" value="Endonuclease/exonuclease/phosphatase"/>
    <property type="match status" value="1"/>
</dbReference>
<dbReference type="InterPro" id="IPR036691">
    <property type="entry name" value="Endo/exonu/phosph_ase_sf"/>
</dbReference>
<sequence length="648" mass="73969">MQAALQDTQEWFKSTTVKLPHKDKKITFSILLKDYSLKDSYLYIIDESNNTNCFIPISAEVTSAFSYQESKLFLKFFNYDCIVIPFVFEKSIELELMVSHFGKSSILFNGHDDLFMNENISFLKSIAPPEEVQMPPGPQYIAETTLLFPIILDDKARKIWEERTLTLNSSFYIKEVPIRINYLTWNVASKSPTSEVLDDLSKIFSTPVAPADIVVIALEEIEMSVKSVVTGNSHNCEKWTESIKNATSMNNNEQFDVVQYQSMGGVYCCGLVRHSLAPLISQSSLHVKKLGANGMLANKAAVIFRWRIGLSSFSAICCHLAAHDQNWEQRNTQWHEIVEGLKEDDYISFMGDLNYRINTTYEDCISKVKEERDLKYLYGLDQLHETQTNDKIIGSFIEPEIKFNPTFKYDMGVDQYDTSPKHRVPSWTDRILIKTAKPKMRIGLEDELIFETDAACNYIKEQSLFQTDWKPETSPLEFNYPRPPKSICYRSLKCSFSDHRPVHAAYKFPIPFVDEERKKFLQEIISAKYEEMKSISTGNISCDKTQIVFNSQEQEELQFSNMSLVWARWTSKVPKGFAISPKNGMIPASGKCNVILKQITAIPPNYNDTLVITVDGGCRLVINVKSPNGSCAPTNRPHSMMVGRKTSV</sequence>
<dbReference type="InterPro" id="IPR046985">
    <property type="entry name" value="IP5"/>
</dbReference>
<gene>
    <name evidence="2" type="ORF">TRFO_33455</name>
</gene>
<dbReference type="PANTHER" id="PTHR11200">
    <property type="entry name" value="INOSITOL 5-PHOSPHATASE"/>
    <property type="match status" value="1"/>
</dbReference>
<dbReference type="Proteomes" id="UP000179807">
    <property type="component" value="Unassembled WGS sequence"/>
</dbReference>
<dbReference type="Gene3D" id="2.60.40.10">
    <property type="entry name" value="Immunoglobulins"/>
    <property type="match status" value="1"/>
</dbReference>
<dbReference type="InterPro" id="IPR000300">
    <property type="entry name" value="IPPc"/>
</dbReference>
<keyword evidence="2" id="KW-0540">Nuclease</keyword>
<evidence type="ECO:0000313" key="3">
    <source>
        <dbReference type="Proteomes" id="UP000179807"/>
    </source>
</evidence>
<dbReference type="SUPFAM" id="SSF56219">
    <property type="entry name" value="DNase I-like"/>
    <property type="match status" value="1"/>
</dbReference>
<dbReference type="GO" id="GO:0046856">
    <property type="term" value="P:phosphatidylinositol dephosphorylation"/>
    <property type="evidence" value="ECO:0007669"/>
    <property type="project" value="InterPro"/>
</dbReference>